<evidence type="ECO:0000313" key="3">
    <source>
        <dbReference type="Proteomes" id="UP000193986"/>
    </source>
</evidence>
<reference evidence="2 3" key="1">
    <citation type="submission" date="2016-07" db="EMBL/GenBank/DDBJ databases">
        <title>Pervasive Adenine N6-methylation of Active Genes in Fungi.</title>
        <authorList>
            <consortium name="DOE Joint Genome Institute"/>
            <person name="Mondo S.J."/>
            <person name="Dannebaum R.O."/>
            <person name="Kuo R.C."/>
            <person name="Labutti K."/>
            <person name="Haridas S."/>
            <person name="Kuo A."/>
            <person name="Salamov A."/>
            <person name="Ahrendt S.R."/>
            <person name="Lipzen A."/>
            <person name="Sullivan W."/>
            <person name="Andreopoulos W.B."/>
            <person name="Clum A."/>
            <person name="Lindquist E."/>
            <person name="Daum C."/>
            <person name="Ramamoorthy G.K."/>
            <person name="Gryganskyi A."/>
            <person name="Culley D."/>
            <person name="Magnuson J.K."/>
            <person name="James T.Y."/>
            <person name="O'Malley M.A."/>
            <person name="Stajich J.E."/>
            <person name="Spatafora J.W."/>
            <person name="Visel A."/>
            <person name="Grigoriev I.V."/>
        </authorList>
    </citation>
    <scope>NUCLEOTIDE SEQUENCE [LARGE SCALE GENOMIC DNA]</scope>
    <source>
        <strain evidence="2 3">68-887.2</strain>
    </source>
</reference>
<dbReference type="OrthoDB" id="2586454at2759"/>
<evidence type="ECO:0000256" key="1">
    <source>
        <dbReference type="SAM" id="MobiDB-lite"/>
    </source>
</evidence>
<evidence type="ECO:0000313" key="2">
    <source>
        <dbReference type="EMBL" id="ORY32185.1"/>
    </source>
</evidence>
<dbReference type="AlphaFoldDB" id="A0A1Y2BDP5"/>
<proteinExistence type="predicted"/>
<dbReference type="InParanoid" id="A0A1Y2BDP5"/>
<organism evidence="2 3">
    <name type="scientific">Naematelia encephala</name>
    <dbReference type="NCBI Taxonomy" id="71784"/>
    <lineage>
        <taxon>Eukaryota</taxon>
        <taxon>Fungi</taxon>
        <taxon>Dikarya</taxon>
        <taxon>Basidiomycota</taxon>
        <taxon>Agaricomycotina</taxon>
        <taxon>Tremellomycetes</taxon>
        <taxon>Tremellales</taxon>
        <taxon>Naemateliaceae</taxon>
        <taxon>Naematelia</taxon>
    </lineage>
</organism>
<dbReference type="EMBL" id="MCFC01000011">
    <property type="protein sequence ID" value="ORY32185.1"/>
    <property type="molecule type" value="Genomic_DNA"/>
</dbReference>
<dbReference type="Proteomes" id="UP000193986">
    <property type="component" value="Unassembled WGS sequence"/>
</dbReference>
<sequence>MADTLYPNTNIPKESAWRSYSSSPADAPIRPTLALEVPSWGVVFMIPPEDALVHAQLSNAEPRYDHLLNGEFIIALPPGCGKLRCKSLKIGFRATSILDMGPGRMGEVDILFQREVKTAPPEGLVLEGTQRFDFSLILPSTLAPRDWHRNGRVANTLYAEVEGQPIAVGSHRVSPEPPVRTRSRSNSPPSLERLVLSASSLLSMVKKETVVPQPPAYDPTNESSDPTDHWLRGTHTAERIIRLIHNPDLSGGITVLNEQSNGDTPGLGHYEILLFSDIWTISTLLKATLALTDLPPETTVFNFKVTLCQNWTIRSPRDGPDGPEIASSRRFVLIEEGKRPQRPHMFPGPSHPALWRGTAAGGSDDGILIVESKNRIPGDSLLRPSTIPGLITPIRVSHAFEIDIFFSVFGTQPSGKTMRPSGPGELRVMRVRRPVVLPGVCLWYPE</sequence>
<gene>
    <name evidence="2" type="ORF">BCR39DRAFT_524504</name>
</gene>
<keyword evidence="3" id="KW-1185">Reference proteome</keyword>
<accession>A0A1Y2BDP5</accession>
<feature type="region of interest" description="Disordered" evidence="1">
    <location>
        <begin position="168"/>
        <end position="190"/>
    </location>
</feature>
<name>A0A1Y2BDP5_9TREE</name>
<protein>
    <submittedName>
        <fullName evidence="2">Uncharacterized protein</fullName>
    </submittedName>
</protein>
<comment type="caution">
    <text evidence="2">The sequence shown here is derived from an EMBL/GenBank/DDBJ whole genome shotgun (WGS) entry which is preliminary data.</text>
</comment>